<accession>A0A0N4ZKS7</accession>
<proteinExistence type="predicted"/>
<feature type="signal peptide" evidence="2">
    <location>
        <begin position="1"/>
        <end position="21"/>
    </location>
</feature>
<dbReference type="AlphaFoldDB" id="A0A0N4ZKS7"/>
<feature type="transmembrane region" description="Helical" evidence="1">
    <location>
        <begin position="137"/>
        <end position="155"/>
    </location>
</feature>
<keyword evidence="2" id="KW-0732">Signal</keyword>
<dbReference type="Proteomes" id="UP000038045">
    <property type="component" value="Unplaced"/>
</dbReference>
<evidence type="ECO:0000313" key="3">
    <source>
        <dbReference type="Proteomes" id="UP000038045"/>
    </source>
</evidence>
<protein>
    <submittedName>
        <fullName evidence="4">EGF-like domain-containing protein</fullName>
    </submittedName>
</protein>
<evidence type="ECO:0000256" key="2">
    <source>
        <dbReference type="SAM" id="SignalP"/>
    </source>
</evidence>
<name>A0A0N4ZKS7_PARTI</name>
<dbReference type="WBParaSite" id="PTRK_0000871100.1">
    <property type="protein sequence ID" value="PTRK_0000871100.1"/>
    <property type="gene ID" value="PTRK_0000871100"/>
</dbReference>
<feature type="chain" id="PRO_5005892003" evidence="2">
    <location>
        <begin position="22"/>
        <end position="213"/>
    </location>
</feature>
<organism evidence="3 4">
    <name type="scientific">Parastrongyloides trichosuri</name>
    <name type="common">Possum-specific nematode worm</name>
    <dbReference type="NCBI Taxonomy" id="131310"/>
    <lineage>
        <taxon>Eukaryota</taxon>
        <taxon>Metazoa</taxon>
        <taxon>Ecdysozoa</taxon>
        <taxon>Nematoda</taxon>
        <taxon>Chromadorea</taxon>
        <taxon>Rhabditida</taxon>
        <taxon>Tylenchina</taxon>
        <taxon>Panagrolaimomorpha</taxon>
        <taxon>Strongyloidoidea</taxon>
        <taxon>Strongyloididae</taxon>
        <taxon>Parastrongyloides</taxon>
    </lineage>
</organism>
<reference evidence="4" key="1">
    <citation type="submission" date="2017-02" db="UniProtKB">
        <authorList>
            <consortium name="WormBaseParasite"/>
        </authorList>
    </citation>
    <scope>IDENTIFICATION</scope>
</reference>
<keyword evidence="3" id="KW-1185">Reference proteome</keyword>
<evidence type="ECO:0000313" key="4">
    <source>
        <dbReference type="WBParaSite" id="PTRK_0000871100.1"/>
    </source>
</evidence>
<evidence type="ECO:0000256" key="1">
    <source>
        <dbReference type="SAM" id="Phobius"/>
    </source>
</evidence>
<sequence>MIRKGFIFFAIIINILSSIDGKYIKYEDSFLLENNDVEDKLYHNILNEIYKRFSDDKYYEAYIEKNYFYNKRECVNGRKNIYGTCICYYNWYGKKCNVKRECTKSLINIKHNICLDIDYIDFEGIRRYEKLNGYYECIYDIIGISIFGGICFIFIKCLCYFVEKNNDLDNDYNNNDDNICKKCGEKRFCPSCSNSSTNPQNQAPPKYCDVFDG</sequence>
<keyword evidence="1" id="KW-0812">Transmembrane</keyword>
<keyword evidence="1" id="KW-0472">Membrane</keyword>
<keyword evidence="1" id="KW-1133">Transmembrane helix</keyword>